<keyword evidence="1" id="KW-1133">Transmembrane helix</keyword>
<gene>
    <name evidence="3" type="ORF">BST63_28570</name>
    <name evidence="2" type="ORF">BSZ18_17310</name>
</gene>
<evidence type="ECO:0000313" key="4">
    <source>
        <dbReference type="Proteomes" id="UP000193553"/>
    </source>
</evidence>
<name>A0A1X3H6N3_9BRAD</name>
<dbReference type="AlphaFoldDB" id="A0A1X3H6N3"/>
<feature type="transmembrane region" description="Helical" evidence="1">
    <location>
        <begin position="12"/>
        <end position="31"/>
    </location>
</feature>
<dbReference type="RefSeq" id="WP_018454381.1">
    <property type="nucleotide sequence ID" value="NZ_NAEX01000188.1"/>
</dbReference>
<evidence type="ECO:0000313" key="2">
    <source>
        <dbReference type="EMBL" id="OSJ09750.1"/>
    </source>
</evidence>
<protein>
    <submittedName>
        <fullName evidence="2">Uncharacterized protein</fullName>
    </submittedName>
</protein>
<feature type="transmembrane region" description="Helical" evidence="1">
    <location>
        <begin position="43"/>
        <end position="64"/>
    </location>
</feature>
<evidence type="ECO:0000313" key="5">
    <source>
        <dbReference type="Proteomes" id="UP000193884"/>
    </source>
</evidence>
<evidence type="ECO:0000313" key="3">
    <source>
        <dbReference type="EMBL" id="OSJ23716.1"/>
    </source>
</evidence>
<comment type="caution">
    <text evidence="2">The sequence shown here is derived from an EMBL/GenBank/DDBJ whole genome shotgun (WGS) entry which is preliminary data.</text>
</comment>
<keyword evidence="1" id="KW-0472">Membrane</keyword>
<dbReference type="EMBL" id="NAFI01000173">
    <property type="protein sequence ID" value="OSJ09750.1"/>
    <property type="molecule type" value="Genomic_DNA"/>
</dbReference>
<keyword evidence="1" id="KW-0812">Transmembrane</keyword>
<dbReference type="Proteomes" id="UP000193884">
    <property type="component" value="Unassembled WGS sequence"/>
</dbReference>
<dbReference type="EMBL" id="NAFK01000173">
    <property type="protein sequence ID" value="OSJ23716.1"/>
    <property type="molecule type" value="Genomic_DNA"/>
</dbReference>
<organism evidence="2 4">
    <name type="scientific">Bradyrhizobium canariense</name>
    <dbReference type="NCBI Taxonomy" id="255045"/>
    <lineage>
        <taxon>Bacteria</taxon>
        <taxon>Pseudomonadati</taxon>
        <taxon>Pseudomonadota</taxon>
        <taxon>Alphaproteobacteria</taxon>
        <taxon>Hyphomicrobiales</taxon>
        <taxon>Nitrobacteraceae</taxon>
        <taxon>Bradyrhizobium</taxon>
    </lineage>
</organism>
<sequence length="66" mass="7309">MANILGELLFALIRSIVAGWAYALWVKLATWLEPKIQRRWVKIAVGGLLGLAAFFMIPIVMALLGL</sequence>
<dbReference type="OrthoDB" id="8250872at2"/>
<accession>A0A1X3H6N3</accession>
<keyword evidence="5" id="KW-1185">Reference proteome</keyword>
<dbReference type="Proteomes" id="UP000193553">
    <property type="component" value="Unassembled WGS sequence"/>
</dbReference>
<reference evidence="4 5" key="1">
    <citation type="submission" date="2017-03" db="EMBL/GenBank/DDBJ databases">
        <title>Whole genome sequences of fourteen strains of Bradyrhizobium canariense and one strain of Bradyrhizobium japonicum isolated from Lupinus (Papilionoideae: Genisteae) species in Algeria.</title>
        <authorList>
            <person name="Crovadore J."/>
            <person name="Chekireb D."/>
            <person name="Brachmann A."/>
            <person name="Chablais R."/>
            <person name="Cochard B."/>
            <person name="Lefort F."/>
        </authorList>
    </citation>
    <scope>NUCLEOTIDE SEQUENCE [LARGE SCALE GENOMIC DNA]</scope>
    <source>
        <strain evidence="2 4">UBMA195</strain>
        <strain evidence="3 5">UBMAN05</strain>
    </source>
</reference>
<evidence type="ECO:0000256" key="1">
    <source>
        <dbReference type="SAM" id="Phobius"/>
    </source>
</evidence>
<proteinExistence type="predicted"/>